<sequence>MMFYSIDLFTKSKRGLHGGFTLVEALVIIFILGIVTALAIPTLQSGLAESKLAGASGEITVALEYAQLVAMTSGSQTRVTIDAANDTILVERFTISGDITGGAAEIAENDIESGAFATVAHPASRGKDYNIIFADEDRFDGVDIASATFGGGQTVTFDAMGVPSNGGTVTLSFGSNQVILTVDALSGKVTSSS</sequence>
<reference evidence="13 14" key="1">
    <citation type="submission" date="2020-08" db="EMBL/GenBank/DDBJ databases">
        <title>Bridging the membrane lipid divide: bacteria of the FCB group superphylum have the potential to synthesize archaeal ether lipids.</title>
        <authorList>
            <person name="Villanueva L."/>
            <person name="Von Meijenfeldt F.A.B."/>
            <person name="Westbye A.B."/>
            <person name="Yadav S."/>
            <person name="Hopmans E.C."/>
            <person name="Dutilh B.E."/>
            <person name="Sinninghe Damste J.S."/>
        </authorList>
    </citation>
    <scope>NUCLEOTIDE SEQUENCE [LARGE SCALE GENOMIC DNA]</scope>
    <source>
        <strain evidence="13">NIOZ-UU17</strain>
    </source>
</reference>
<evidence type="ECO:0000256" key="9">
    <source>
        <dbReference type="ARBA" id="ARBA00025772"/>
    </source>
</evidence>
<dbReference type="GO" id="GO:0015627">
    <property type="term" value="C:type II protein secretion system complex"/>
    <property type="evidence" value="ECO:0007669"/>
    <property type="project" value="InterPro"/>
</dbReference>
<dbReference type="EMBL" id="JACNIG010000284">
    <property type="protein sequence ID" value="MBC8433240.1"/>
    <property type="molecule type" value="Genomic_DNA"/>
</dbReference>
<name>A0A8J6P0W8_9BACT</name>
<dbReference type="AlphaFoldDB" id="A0A8J6P0W8"/>
<keyword evidence="8 11" id="KW-0472">Membrane</keyword>
<evidence type="ECO:0000256" key="6">
    <source>
        <dbReference type="ARBA" id="ARBA00022692"/>
    </source>
</evidence>
<dbReference type="InterPro" id="IPR045584">
    <property type="entry name" value="Pilin-like"/>
</dbReference>
<feature type="domain" description="General secretion pathway GspH" evidence="12">
    <location>
        <begin position="58"/>
        <end position="183"/>
    </location>
</feature>
<evidence type="ECO:0000256" key="5">
    <source>
        <dbReference type="ARBA" id="ARBA00022519"/>
    </source>
</evidence>
<dbReference type="Proteomes" id="UP000605201">
    <property type="component" value="Unassembled WGS sequence"/>
</dbReference>
<dbReference type="GO" id="GO:0005886">
    <property type="term" value="C:plasma membrane"/>
    <property type="evidence" value="ECO:0007669"/>
    <property type="project" value="UniProtKB-SubCell"/>
</dbReference>
<keyword evidence="5" id="KW-0997">Cell inner membrane</keyword>
<dbReference type="InterPro" id="IPR012902">
    <property type="entry name" value="N_methyl_site"/>
</dbReference>
<organism evidence="13 14">
    <name type="scientific">Candidatus Desulfatibia vada</name>
    <dbReference type="NCBI Taxonomy" id="2841696"/>
    <lineage>
        <taxon>Bacteria</taxon>
        <taxon>Pseudomonadati</taxon>
        <taxon>Thermodesulfobacteriota</taxon>
        <taxon>Desulfobacteria</taxon>
        <taxon>Desulfobacterales</taxon>
        <taxon>Desulfobacterales incertae sedis</taxon>
        <taxon>Candidatus Desulfatibia</taxon>
    </lineage>
</organism>
<evidence type="ECO:0000256" key="3">
    <source>
        <dbReference type="ARBA" id="ARBA00022475"/>
    </source>
</evidence>
<evidence type="ECO:0000256" key="10">
    <source>
        <dbReference type="ARBA" id="ARBA00030775"/>
    </source>
</evidence>
<evidence type="ECO:0000313" key="14">
    <source>
        <dbReference type="Proteomes" id="UP000605201"/>
    </source>
</evidence>
<dbReference type="SUPFAM" id="SSF54523">
    <property type="entry name" value="Pili subunits"/>
    <property type="match status" value="1"/>
</dbReference>
<comment type="similarity">
    <text evidence="9">Belongs to the GSP H family.</text>
</comment>
<evidence type="ECO:0000256" key="1">
    <source>
        <dbReference type="ARBA" id="ARBA00004377"/>
    </source>
</evidence>
<protein>
    <recommendedName>
        <fullName evidence="2">Type II secretion system protein H</fullName>
    </recommendedName>
    <alternativeName>
        <fullName evidence="10">General secretion pathway protein H</fullName>
    </alternativeName>
</protein>
<keyword evidence="6 11" id="KW-0812">Transmembrane</keyword>
<feature type="transmembrane region" description="Helical" evidence="11">
    <location>
        <begin position="20"/>
        <end position="40"/>
    </location>
</feature>
<evidence type="ECO:0000256" key="2">
    <source>
        <dbReference type="ARBA" id="ARBA00021549"/>
    </source>
</evidence>
<dbReference type="Pfam" id="PF12019">
    <property type="entry name" value="GspH"/>
    <property type="match status" value="1"/>
</dbReference>
<evidence type="ECO:0000256" key="4">
    <source>
        <dbReference type="ARBA" id="ARBA00022481"/>
    </source>
</evidence>
<accession>A0A8J6P0W8</accession>
<evidence type="ECO:0000256" key="8">
    <source>
        <dbReference type="ARBA" id="ARBA00023136"/>
    </source>
</evidence>
<evidence type="ECO:0000259" key="12">
    <source>
        <dbReference type="Pfam" id="PF12019"/>
    </source>
</evidence>
<keyword evidence="3" id="KW-1003">Cell membrane</keyword>
<dbReference type="InterPro" id="IPR022346">
    <property type="entry name" value="T2SS_GspH"/>
</dbReference>
<keyword evidence="4" id="KW-0488">Methylation</keyword>
<comment type="caution">
    <text evidence="13">The sequence shown here is derived from an EMBL/GenBank/DDBJ whole genome shotgun (WGS) entry which is preliminary data.</text>
</comment>
<comment type="subcellular location">
    <subcellularLocation>
        <location evidence="1">Cell inner membrane</location>
        <topology evidence="1">Single-pass membrane protein</topology>
    </subcellularLocation>
</comment>
<gene>
    <name evidence="13" type="ORF">H8D96_15125</name>
</gene>
<proteinExistence type="inferred from homology"/>
<evidence type="ECO:0000256" key="11">
    <source>
        <dbReference type="SAM" id="Phobius"/>
    </source>
</evidence>
<dbReference type="Gene3D" id="3.30.700.10">
    <property type="entry name" value="Glycoprotein, Type 4 Pilin"/>
    <property type="match status" value="1"/>
</dbReference>
<evidence type="ECO:0000313" key="13">
    <source>
        <dbReference type="EMBL" id="MBC8433240.1"/>
    </source>
</evidence>
<dbReference type="PROSITE" id="PS00409">
    <property type="entry name" value="PROKAR_NTER_METHYL"/>
    <property type="match status" value="1"/>
</dbReference>
<dbReference type="GO" id="GO:0015628">
    <property type="term" value="P:protein secretion by the type II secretion system"/>
    <property type="evidence" value="ECO:0007669"/>
    <property type="project" value="InterPro"/>
</dbReference>
<evidence type="ECO:0000256" key="7">
    <source>
        <dbReference type="ARBA" id="ARBA00022989"/>
    </source>
</evidence>
<dbReference type="Pfam" id="PF07963">
    <property type="entry name" value="N_methyl"/>
    <property type="match status" value="1"/>
</dbReference>
<keyword evidence="7 11" id="KW-1133">Transmembrane helix</keyword>